<dbReference type="Gene3D" id="3.10.450.30">
    <property type="entry name" value="Microbial ribonucleases"/>
    <property type="match status" value="1"/>
</dbReference>
<keyword evidence="2" id="KW-0378">Hydrolase</keyword>
<dbReference type="Proteomes" id="UP000286134">
    <property type="component" value="Unassembled WGS sequence"/>
</dbReference>
<dbReference type="SMR" id="A0A420I245"/>
<keyword evidence="3" id="KW-0732">Signal</keyword>
<evidence type="ECO:0000256" key="2">
    <source>
        <dbReference type="ARBA" id="ARBA00022801"/>
    </source>
</evidence>
<comment type="caution">
    <text evidence="4">The sequence shown here is derived from an EMBL/GenBank/DDBJ whole genome shotgun (WGS) entry which is preliminary data.</text>
</comment>
<protein>
    <submittedName>
        <fullName evidence="4">Uncharacterized protein</fullName>
    </submittedName>
</protein>
<dbReference type="GO" id="GO:0004540">
    <property type="term" value="F:RNA nuclease activity"/>
    <property type="evidence" value="ECO:0007669"/>
    <property type="project" value="InterPro"/>
</dbReference>
<proteinExistence type="predicted"/>
<dbReference type="AlphaFoldDB" id="A0A420I245"/>
<name>A0A420I245_9PEZI</name>
<evidence type="ECO:0000256" key="3">
    <source>
        <dbReference type="SAM" id="SignalP"/>
    </source>
</evidence>
<accession>A0A420I245</accession>
<evidence type="ECO:0000313" key="4">
    <source>
        <dbReference type="EMBL" id="RKF63769.1"/>
    </source>
</evidence>
<dbReference type="GO" id="GO:0016787">
    <property type="term" value="F:hydrolase activity"/>
    <property type="evidence" value="ECO:0007669"/>
    <property type="project" value="UniProtKB-KW"/>
</dbReference>
<keyword evidence="1" id="KW-0540">Nuclease</keyword>
<dbReference type="EMBL" id="MCFK01002344">
    <property type="protein sequence ID" value="RKF63769.1"/>
    <property type="molecule type" value="Genomic_DNA"/>
</dbReference>
<sequence>MRFTITRVSVFLSLLGVVLASVLEPRQNDPHNSKPFNGFQCHDARFSAEFLELVTNQIKSLPIWLNQPRFSKMYGGAPFARQYLIWPISLDTDDYDTALKGRYRAVLTLNGKYELFSVIDKTLHGIRECRMDAPKALVQIKHDMKCGTYLFKNHKLLLAAMSACKDILQIATHSFPARYDGPHFSSFGEQRYVYPIKYDELYRHNTEPGPFRVVVDSRCNLIGAVTVYSNGESFKCAEVQNTSGELMKRPKRH</sequence>
<dbReference type="OrthoDB" id="10540729at2759"/>
<feature type="signal peptide" evidence="3">
    <location>
        <begin position="1"/>
        <end position="20"/>
    </location>
</feature>
<evidence type="ECO:0000313" key="5">
    <source>
        <dbReference type="Proteomes" id="UP000286134"/>
    </source>
</evidence>
<dbReference type="GO" id="GO:0003723">
    <property type="term" value="F:RNA binding"/>
    <property type="evidence" value="ECO:0007669"/>
    <property type="project" value="InterPro"/>
</dbReference>
<organism evidence="4 5">
    <name type="scientific">Erysiphe neolycopersici</name>
    <dbReference type="NCBI Taxonomy" id="212602"/>
    <lineage>
        <taxon>Eukaryota</taxon>
        <taxon>Fungi</taxon>
        <taxon>Dikarya</taxon>
        <taxon>Ascomycota</taxon>
        <taxon>Pezizomycotina</taxon>
        <taxon>Leotiomycetes</taxon>
        <taxon>Erysiphales</taxon>
        <taxon>Erysiphaceae</taxon>
        <taxon>Erysiphe</taxon>
    </lineage>
</organism>
<dbReference type="SUPFAM" id="SSF53933">
    <property type="entry name" value="Microbial ribonucleases"/>
    <property type="match status" value="1"/>
</dbReference>
<evidence type="ECO:0000256" key="1">
    <source>
        <dbReference type="ARBA" id="ARBA00022722"/>
    </source>
</evidence>
<feature type="chain" id="PRO_5019540655" evidence="3">
    <location>
        <begin position="21"/>
        <end position="253"/>
    </location>
</feature>
<gene>
    <name evidence="4" type="ORF">OnM2_023101</name>
</gene>
<reference evidence="4 5" key="1">
    <citation type="journal article" date="2018" name="BMC Genomics">
        <title>Comparative genome analyses reveal sequence features reflecting distinct modes of host-adaptation between dicot and monocot powdery mildew.</title>
        <authorList>
            <person name="Wu Y."/>
            <person name="Ma X."/>
            <person name="Pan Z."/>
            <person name="Kale S.D."/>
            <person name="Song Y."/>
            <person name="King H."/>
            <person name="Zhang Q."/>
            <person name="Presley C."/>
            <person name="Deng X."/>
            <person name="Wei C.I."/>
            <person name="Xiao S."/>
        </authorList>
    </citation>
    <scope>NUCLEOTIDE SEQUENCE [LARGE SCALE GENOMIC DNA]</scope>
    <source>
        <strain evidence="4">UMSG2</strain>
    </source>
</reference>
<dbReference type="InterPro" id="IPR016191">
    <property type="entry name" value="Ribonuclease/ribotoxin"/>
</dbReference>
<keyword evidence="5" id="KW-1185">Reference proteome</keyword>